<accession>A0A1E7FLM8</accession>
<feature type="transmembrane region" description="Helical" evidence="6">
    <location>
        <begin position="205"/>
        <end position="228"/>
    </location>
</feature>
<evidence type="ECO:0000256" key="4">
    <source>
        <dbReference type="ARBA" id="ARBA00023136"/>
    </source>
</evidence>
<reference evidence="8 9" key="1">
    <citation type="submission" date="2016-09" db="EMBL/GenBank/DDBJ databases">
        <title>Extensive genetic diversity and differential bi-allelic expression allows diatom success in the polar Southern Ocean.</title>
        <authorList>
            <consortium name="DOE Joint Genome Institute"/>
            <person name="Mock T."/>
            <person name="Otillar R.P."/>
            <person name="Strauss J."/>
            <person name="Dupont C."/>
            <person name="Frickenhaus S."/>
            <person name="Maumus F."/>
            <person name="Mcmullan M."/>
            <person name="Sanges R."/>
            <person name="Schmutz J."/>
            <person name="Toseland A."/>
            <person name="Valas R."/>
            <person name="Veluchamy A."/>
            <person name="Ward B.J."/>
            <person name="Allen A."/>
            <person name="Barry K."/>
            <person name="Falciatore A."/>
            <person name="Ferrante M."/>
            <person name="Fortunato A.E."/>
            <person name="Gloeckner G."/>
            <person name="Gruber A."/>
            <person name="Hipkin R."/>
            <person name="Janech M."/>
            <person name="Kroth P."/>
            <person name="Leese F."/>
            <person name="Lindquist E."/>
            <person name="Lyon B.R."/>
            <person name="Martin J."/>
            <person name="Mayer C."/>
            <person name="Parker M."/>
            <person name="Quesneville H."/>
            <person name="Raymond J."/>
            <person name="Uhlig C."/>
            <person name="Valentin K.U."/>
            <person name="Worden A.Z."/>
            <person name="Armbrust E.V."/>
            <person name="Bowler C."/>
            <person name="Green B."/>
            <person name="Moulton V."/>
            <person name="Van Oosterhout C."/>
            <person name="Grigoriev I."/>
        </authorList>
    </citation>
    <scope>NUCLEOTIDE SEQUENCE [LARGE SCALE GENOMIC DNA]</scope>
    <source>
        <strain evidence="8 9">CCMP1102</strain>
    </source>
</reference>
<feature type="compositionally biased region" description="Polar residues" evidence="5">
    <location>
        <begin position="54"/>
        <end position="68"/>
    </location>
</feature>
<keyword evidence="4 6" id="KW-0472">Membrane</keyword>
<dbReference type="Pfam" id="PF00560">
    <property type="entry name" value="LRR_1"/>
    <property type="match status" value="8"/>
</dbReference>
<dbReference type="SMART" id="SM00369">
    <property type="entry name" value="LRR_TYP"/>
    <property type="match status" value="9"/>
</dbReference>
<keyword evidence="2" id="KW-0732">Signal</keyword>
<evidence type="ECO:0000256" key="1">
    <source>
        <dbReference type="ARBA" id="ARBA00022614"/>
    </source>
</evidence>
<keyword evidence="1" id="KW-0433">Leucine-rich repeat</keyword>
<dbReference type="InParanoid" id="A0A1E7FLM8"/>
<feature type="transmembrane region" description="Helical" evidence="6">
    <location>
        <begin position="313"/>
        <end position="333"/>
    </location>
</feature>
<dbReference type="EMBL" id="KV784356">
    <property type="protein sequence ID" value="OEU19056.1"/>
    <property type="molecule type" value="Genomic_DNA"/>
</dbReference>
<evidence type="ECO:0000313" key="8">
    <source>
        <dbReference type="EMBL" id="OEU19056.1"/>
    </source>
</evidence>
<gene>
    <name evidence="8" type="ORF">FRACYDRAFT_260670</name>
</gene>
<dbReference type="OrthoDB" id="204884at2759"/>
<dbReference type="InterPro" id="IPR003591">
    <property type="entry name" value="Leu-rich_rpt_typical-subtyp"/>
</dbReference>
<feature type="compositionally biased region" description="Low complexity" evidence="5">
    <location>
        <begin position="27"/>
        <end position="41"/>
    </location>
</feature>
<feature type="transmembrane region" description="Helical" evidence="6">
    <location>
        <begin position="392"/>
        <end position="414"/>
    </location>
</feature>
<dbReference type="InterPro" id="IPR032675">
    <property type="entry name" value="LRR_dom_sf"/>
</dbReference>
<feature type="region of interest" description="Disordered" evidence="5">
    <location>
        <begin position="1"/>
        <end position="83"/>
    </location>
</feature>
<feature type="domain" description="DUF7467" evidence="7">
    <location>
        <begin position="1298"/>
        <end position="1427"/>
    </location>
</feature>
<dbReference type="PROSITE" id="PS51450">
    <property type="entry name" value="LRR"/>
    <property type="match status" value="4"/>
</dbReference>
<keyword evidence="3" id="KW-0677">Repeat</keyword>
<protein>
    <recommendedName>
        <fullName evidence="7">DUF7467 domain-containing protein</fullName>
    </recommendedName>
</protein>
<evidence type="ECO:0000313" key="9">
    <source>
        <dbReference type="Proteomes" id="UP000095751"/>
    </source>
</evidence>
<proteinExistence type="predicted"/>
<organism evidence="8 9">
    <name type="scientific">Fragilariopsis cylindrus CCMP1102</name>
    <dbReference type="NCBI Taxonomy" id="635003"/>
    <lineage>
        <taxon>Eukaryota</taxon>
        <taxon>Sar</taxon>
        <taxon>Stramenopiles</taxon>
        <taxon>Ochrophyta</taxon>
        <taxon>Bacillariophyta</taxon>
        <taxon>Bacillariophyceae</taxon>
        <taxon>Bacillariophycidae</taxon>
        <taxon>Bacillariales</taxon>
        <taxon>Bacillariaceae</taxon>
        <taxon>Fragilariopsis</taxon>
    </lineage>
</organism>
<evidence type="ECO:0000256" key="6">
    <source>
        <dbReference type="SAM" id="Phobius"/>
    </source>
</evidence>
<evidence type="ECO:0000256" key="5">
    <source>
        <dbReference type="SAM" id="MobiDB-lite"/>
    </source>
</evidence>
<dbReference type="PANTHER" id="PTHR47988">
    <property type="entry name" value="SOMATIC EMBRYOGENESIS RECEPTOR KINASE 1"/>
    <property type="match status" value="1"/>
</dbReference>
<dbReference type="InterPro" id="IPR055890">
    <property type="entry name" value="DUF7467"/>
</dbReference>
<feature type="region of interest" description="Disordered" evidence="5">
    <location>
        <begin position="107"/>
        <end position="134"/>
    </location>
</feature>
<dbReference type="SUPFAM" id="SSF52058">
    <property type="entry name" value="L domain-like"/>
    <property type="match status" value="1"/>
</dbReference>
<sequence length="1815" mass="198098">MSLSHDKSSNECGGDYINNKNQVVFASDDYNSNSSSSNNKNKNSKDNDDDNNDIFVSSPTLETESATKNTRKYDNSSDANDNFGIVYPSNSISKEEQSDNKEVEAVLVPLPPSSSSPKNDDVDDSDMMNGDINNDCSTNNNVNYNVNANKSVTSNNNNISNITNTSNHKNGTGNIGSSINTTNKPYPADTYSFLSLYGPIKNPGYFSYGLMVYVFQMTFLMLMVLSIIHPDWSNNGDGDNPDGGRESFIERIARSIPANVSPITRATQVAAMLSYFIFADSTILDVVMAIELFPRFNQATHDDKIGCMVFSSILRLTQGTLAIFVTFFLVITTPTTIDIILNFTAINFISTLDNVGFRIIKWGKYGPKFEEEAKRIETLPLPRCIYRKYKHIRYLCTVIPIGMMFFSMIGYIIILQEDNSVWITKTFRVQFQDKEQGLQVYNGCYKKNEAAIDRKEGFKRKLYEGFGNNAESAKFSYCIKDRRWILFKGDITNACDLGENNNALARSSKTDTFDVATMFGETWYSSSNTPLDVYFIEEVEQENVNIELNENTCSSFIGDGNCDLFFNTLDFRYDGGDCCAATCSGSNCGIGSLTNAFGGTNTSGDGFPDCTDPDLVPVTIRLDNVLSSKSGRVELDQIKPLLFIDCDERSVLSMYVDKSMENHTETIMVNDGANCSITIRNETSARGYRFVDADTIWYVKYTIFHGDKTSMENNSIVVAQSFSGFDRYSNFKRIPECLFSKLSDHFDNSTVYTGIYIDPSAKAIDWLMNDGSENSMCEDSFFLERYALSVISFANPSAGSDFTWISERRQCVWPSIKCDNGAVVDLDLSSSNLTGSFPTQIGMLNSLEDVWLDSNQFTGSIPSEIGLLTSLYRLYLDFNQLTGSIPSEIGLMTSLEELELRTNGLTGSIPIEIGLLTSLEWLGLNANSLTGSIQSEIMVISLEFLDLGTNELNGSIPSEMGSITSLKELWLNYNELTSTIPSEIGMLNSLKDLRLNYNRITGSIPREIGLLTSLEELWLDENVLNGSIPNEIGLMKSLIWLRLNENQLSGSIPSEIGLLTLITDLRFNNNQLTGSIPSEIGLLTSLESLILNNNQLTGSIPSEIGLLTSLESLILNNNQLTGSIPSEIGLLTSLESLILNNNQLTGSIPSEIGLLTSLESLILNNNQLTGSIPSEIGLLTSIVELSLKLNELTGSIPSEIGLMTSLTRLFLNYNQLTGSIPSEIELLTLLELFWLNSNQLTGSFPSEIGLMTSLTSLLWNDNNFTNSIPSPNSCTIDIKLTGCPKTPEISLDNDCQGRPTEITFKYNGGSCAQSDNNKNPQTFTCTDSNGGPPTPPGTQNYITATALGGGDLYFAGPVKVGERYTFKVRETYSLNADGQFDTLSSDITITIFESQGGAALQTTDMKLSCANSLFLFDTFGANAITQWVEPSGRVVTDTHTGVETVTIEVDLEVSTEQTPVRIMELSVLTNTQDAPIDYTSYVAGQIVPPGSSIELPGFAIDIELSQRVRYTFFATIHGETLDGTNTCNGSGFLDCTVGFNLDTDFPTMVPTPSPTITPFPTPDPLTTTCEIDAEITCNVLSLEGVACDQILAPKSATCPAGAELSVAYLKYDGSLGDIVFVEVICDKSTTYIDRSIAAGETFLFHTRANSCEEVTFVISDADPDIDGNNLAEETVSTLCPGPWTLGATIAGAFVLDAYIDTEDDGASFTVNVNEAEVEFNFLAENSGAFPLTVVSGVISDTIAGADSGIGGTSQVAGLPATLPPRSRTTLQSVTNVINLDGRSGEVVTISMGLVGQTNNQFALPCEDEASLTFTL</sequence>
<keyword evidence="6" id="KW-1133">Transmembrane helix</keyword>
<name>A0A1E7FLM8_9STRA</name>
<dbReference type="Pfam" id="PF24269">
    <property type="entry name" value="DUF7467"/>
    <property type="match status" value="1"/>
</dbReference>
<dbReference type="InterPro" id="IPR001611">
    <property type="entry name" value="Leu-rich_rpt"/>
</dbReference>
<dbReference type="Gene3D" id="3.80.10.10">
    <property type="entry name" value="Ribonuclease Inhibitor"/>
    <property type="match status" value="4"/>
</dbReference>
<keyword evidence="9" id="KW-1185">Reference proteome</keyword>
<dbReference type="FunFam" id="3.80.10.10:FF:000095">
    <property type="entry name" value="LRR receptor-like serine/threonine-protein kinase GSO1"/>
    <property type="match status" value="2"/>
</dbReference>
<evidence type="ECO:0000256" key="3">
    <source>
        <dbReference type="ARBA" id="ARBA00022737"/>
    </source>
</evidence>
<evidence type="ECO:0000256" key="2">
    <source>
        <dbReference type="ARBA" id="ARBA00022729"/>
    </source>
</evidence>
<dbReference type="SUPFAM" id="SSF52047">
    <property type="entry name" value="RNI-like"/>
    <property type="match status" value="1"/>
</dbReference>
<evidence type="ECO:0000259" key="7">
    <source>
        <dbReference type="Pfam" id="PF24269"/>
    </source>
</evidence>
<keyword evidence="6" id="KW-0812">Transmembrane</keyword>
<dbReference type="Proteomes" id="UP000095751">
    <property type="component" value="Unassembled WGS sequence"/>
</dbReference>
<dbReference type="KEGG" id="fcy:FRACYDRAFT_260670"/>